<evidence type="ECO:0000313" key="4">
    <source>
        <dbReference type="Proteomes" id="UP001593833"/>
    </source>
</evidence>
<keyword evidence="4" id="KW-1185">Reference proteome</keyword>
<protein>
    <submittedName>
        <fullName evidence="3">Recombinase family protein</fullName>
    </submittedName>
</protein>
<feature type="coiled-coil region" evidence="1">
    <location>
        <begin position="228"/>
        <end position="255"/>
    </location>
</feature>
<evidence type="ECO:0000256" key="1">
    <source>
        <dbReference type="SAM" id="Coils"/>
    </source>
</evidence>
<keyword evidence="1" id="KW-0175">Coiled coil</keyword>
<dbReference type="Pfam" id="PF07508">
    <property type="entry name" value="Recombinase"/>
    <property type="match status" value="1"/>
</dbReference>
<dbReference type="EMBL" id="JBHPKH010000057">
    <property type="protein sequence ID" value="MFC1572988.1"/>
    <property type="molecule type" value="Genomic_DNA"/>
</dbReference>
<dbReference type="SUPFAM" id="SSF46955">
    <property type="entry name" value="Putative DNA-binding domain"/>
    <property type="match status" value="1"/>
</dbReference>
<reference evidence="3 4" key="1">
    <citation type="submission" date="2024-09" db="EMBL/GenBank/DDBJ databases">
        <authorList>
            <person name="D'Angelo T."/>
        </authorList>
    </citation>
    <scope>NUCLEOTIDE SEQUENCE [LARGE SCALE GENOMIC DNA]</scope>
    <source>
        <strain evidence="3">SAG AM-320-E07</strain>
    </source>
</reference>
<dbReference type="Gene3D" id="1.10.1660.10">
    <property type="match status" value="1"/>
</dbReference>
<evidence type="ECO:0000259" key="2">
    <source>
        <dbReference type="PROSITE" id="PS51737"/>
    </source>
</evidence>
<organism evidence="3 4">
    <name type="scientific">Eiseniibacteriota bacterium</name>
    <dbReference type="NCBI Taxonomy" id="2212470"/>
    <lineage>
        <taxon>Bacteria</taxon>
        <taxon>Candidatus Eiseniibacteriota</taxon>
    </lineage>
</organism>
<gene>
    <name evidence="3" type="ORF">ACFL6M_05245</name>
</gene>
<dbReference type="Gene3D" id="3.90.1750.20">
    <property type="entry name" value="Putative Large Serine Recombinase, Chain B, Domain 2"/>
    <property type="match status" value="1"/>
</dbReference>
<feature type="non-terminal residue" evidence="3">
    <location>
        <position position="1"/>
    </location>
</feature>
<dbReference type="InterPro" id="IPR050639">
    <property type="entry name" value="SSR_resolvase"/>
</dbReference>
<name>A0ABV6YKX1_UNCEI</name>
<accession>A0ABV6YKX1</accession>
<dbReference type="InterPro" id="IPR038109">
    <property type="entry name" value="DNA_bind_recomb_sf"/>
</dbReference>
<dbReference type="PROSITE" id="PS51737">
    <property type="entry name" value="RECOMBINASE_DNA_BIND"/>
    <property type="match status" value="1"/>
</dbReference>
<feature type="domain" description="Recombinase" evidence="2">
    <location>
        <begin position="3"/>
        <end position="144"/>
    </location>
</feature>
<evidence type="ECO:0000313" key="3">
    <source>
        <dbReference type="EMBL" id="MFC1572988.1"/>
    </source>
</evidence>
<dbReference type="PANTHER" id="PTHR30461">
    <property type="entry name" value="DNA-INVERTASE FROM LAMBDOID PROPHAGE"/>
    <property type="match status" value="1"/>
</dbReference>
<dbReference type="PANTHER" id="PTHR30461:SF23">
    <property type="entry name" value="DNA RECOMBINASE-RELATED"/>
    <property type="match status" value="1"/>
</dbReference>
<dbReference type="InterPro" id="IPR011109">
    <property type="entry name" value="DNA_bind_recombinase_dom"/>
</dbReference>
<proteinExistence type="predicted"/>
<dbReference type="InterPro" id="IPR009061">
    <property type="entry name" value="DNA-bd_dom_put_sf"/>
</dbReference>
<dbReference type="Proteomes" id="UP001593833">
    <property type="component" value="Unassembled WGS sequence"/>
</dbReference>
<comment type="caution">
    <text evidence="3">The sequence shown here is derived from an EMBL/GenBank/DDBJ whole genome shotgun (WGS) entry which is preliminary data.</text>
</comment>
<dbReference type="Pfam" id="PF13408">
    <property type="entry name" value="Zn_ribbon_recom"/>
    <property type="match status" value="1"/>
</dbReference>
<dbReference type="Pfam" id="PF13411">
    <property type="entry name" value="MerR_1"/>
    <property type="match status" value="1"/>
</dbReference>
<dbReference type="InterPro" id="IPR025827">
    <property type="entry name" value="Zn_ribbon_recom_dom"/>
</dbReference>
<sequence>LLPVGFVTNAKGAVVLDPDRRVQESIRRLFHVFQRSGSARAVVKEFHREGLLFPRRLLRGPEKGDLVWGQLAHCRVLQILHNPRYAGAFSYGRRRMRKRPGGKITHQSVPRDQWDALVRDAHPGYISWLEYEQNLKQLLANAQAHGTERRRSPAREGPALLQGLVMCGVCGQRMTVRYHIRQGKLSPDYVCQRRAVQTGMAVCQHIPGGGIDKVIGALLVETMTPAALEVALQVQQELQARIEEADRLRRQQVEQARYEADFARRRYMQVDPANRLVADELEAEWNVKLRALSEAQELYEDRCKADRAVFDREQRQRILALASDLPALWRDPGTPDRERKRMVRLLIEDVTLRKGDEITAHVRFKGGVTKSLLLPIPPCAWQQRMTSPKVVAEIDRLLDQYTHQEIATKLNQQGLTSGEGRMFNRVIVGRIVRRYDLPSRYQRLRDGGMLTGEEIAKRLKVSRRTVKIWARNGLLRADRYNDKGERLYENPGENAPSKMQGLKLSERRRFAKVVTNRSKEVQCGA</sequence>
<dbReference type="InterPro" id="IPR000551">
    <property type="entry name" value="MerR-type_HTH_dom"/>
</dbReference>